<organism evidence="3 4">
    <name type="scientific">Paenibacillus popilliae ATCC 14706</name>
    <dbReference type="NCBI Taxonomy" id="1212764"/>
    <lineage>
        <taxon>Bacteria</taxon>
        <taxon>Bacillati</taxon>
        <taxon>Bacillota</taxon>
        <taxon>Bacilli</taxon>
        <taxon>Bacillales</taxon>
        <taxon>Paenibacillaceae</taxon>
        <taxon>Paenibacillus</taxon>
    </lineage>
</organism>
<dbReference type="GO" id="GO:0005737">
    <property type="term" value="C:cytoplasm"/>
    <property type="evidence" value="ECO:0007669"/>
    <property type="project" value="UniProtKB-SubCell"/>
</dbReference>
<dbReference type="SUPFAM" id="SSF158221">
    <property type="entry name" value="YnzC-like"/>
    <property type="match status" value="1"/>
</dbReference>
<evidence type="ECO:0000313" key="4">
    <source>
        <dbReference type="Proteomes" id="UP000029453"/>
    </source>
</evidence>
<evidence type="ECO:0000256" key="1">
    <source>
        <dbReference type="ARBA" id="ARBA00022490"/>
    </source>
</evidence>
<name>M9LEZ9_PAEPP</name>
<keyword evidence="1 2" id="KW-0963">Cytoplasm</keyword>
<proteinExistence type="inferred from homology"/>
<reference evidence="3 4" key="1">
    <citation type="submission" date="2012-10" db="EMBL/GenBank/DDBJ databases">
        <title>Draft Genome Sequence of Paenibacillus popilliae ATCC 14706T.</title>
        <authorList>
            <person name="Iiyama K."/>
            <person name="Mori K."/>
            <person name="Mon H."/>
            <person name="Chieda Y."/>
            <person name="Lee J.M."/>
            <person name="Kusakabe T."/>
            <person name="Tashiro K."/>
            <person name="Asano S."/>
            <person name="Yasunaga-Aoki C."/>
            <person name="Shimizu S."/>
        </authorList>
    </citation>
    <scope>NUCLEOTIDE SEQUENCE [LARGE SCALE GENOMIC DNA]</scope>
    <source>
        <strain evidence="3 4">ATCC 14706</strain>
    </source>
</reference>
<accession>M9LEZ9</accession>
<evidence type="ECO:0000256" key="2">
    <source>
        <dbReference type="HAMAP-Rule" id="MF_01103"/>
    </source>
</evidence>
<dbReference type="InterPro" id="IPR009242">
    <property type="entry name" value="DUF896"/>
</dbReference>
<dbReference type="Gene3D" id="1.10.287.540">
    <property type="entry name" value="Helix hairpin bin"/>
    <property type="match status" value="1"/>
</dbReference>
<comment type="similarity">
    <text evidence="2">Belongs to the UPF0291 family.</text>
</comment>
<dbReference type="EMBL" id="BALG01000002">
    <property type="protein sequence ID" value="GAC40730.1"/>
    <property type="molecule type" value="Genomic_DNA"/>
</dbReference>
<sequence>MYGGYKMNMDKLIARINELARKDKSVGLNSEELAERATLREQYLVLFRQQVRNKLDSIRYVEDEEGDQNNQPGSIVH</sequence>
<dbReference type="HAMAP" id="MF_01103">
    <property type="entry name" value="UPF0291"/>
    <property type="match status" value="1"/>
</dbReference>
<comment type="subcellular location">
    <subcellularLocation>
        <location evidence="2">Cytoplasm</location>
    </subcellularLocation>
</comment>
<dbReference type="PANTHER" id="PTHR37300:SF1">
    <property type="entry name" value="UPF0291 PROTEIN YNZC"/>
    <property type="match status" value="1"/>
</dbReference>
<evidence type="ECO:0000313" key="3">
    <source>
        <dbReference type="EMBL" id="GAC40730.1"/>
    </source>
</evidence>
<protein>
    <recommendedName>
        <fullName evidence="2">UPF0291 protein PPOP_0057</fullName>
    </recommendedName>
</protein>
<dbReference type="Pfam" id="PF05979">
    <property type="entry name" value="DUF896"/>
    <property type="match status" value="1"/>
</dbReference>
<dbReference type="AlphaFoldDB" id="M9LEZ9"/>
<gene>
    <name evidence="3" type="ORF">PPOP_0057</name>
</gene>
<dbReference type="PANTHER" id="PTHR37300">
    <property type="entry name" value="UPF0291 PROTEIN CBO2609/CLC_2481"/>
    <property type="match status" value="1"/>
</dbReference>
<keyword evidence="4" id="KW-1185">Reference proteome</keyword>
<dbReference type="Proteomes" id="UP000029453">
    <property type="component" value="Unassembled WGS sequence"/>
</dbReference>
<comment type="caution">
    <text evidence="3">The sequence shown here is derived from an EMBL/GenBank/DDBJ whole genome shotgun (WGS) entry which is preliminary data.</text>
</comment>